<dbReference type="InterPro" id="IPR003593">
    <property type="entry name" value="AAA+_ATPase"/>
</dbReference>
<dbReference type="EMBL" id="JABACJ020000008">
    <property type="protein sequence ID" value="MBU3876270.1"/>
    <property type="molecule type" value="Genomic_DNA"/>
</dbReference>
<reference evidence="6 7" key="1">
    <citation type="submission" date="2021-06" db="EMBL/GenBank/DDBJ databases">
        <title>Faecalicatena sp. nov. isolated from porcine feces.</title>
        <authorList>
            <person name="Oh B.S."/>
            <person name="Lee J.H."/>
        </authorList>
    </citation>
    <scope>NUCLEOTIDE SEQUENCE [LARGE SCALE GENOMIC DNA]</scope>
    <source>
        <strain evidence="6 7">AGMB00832</strain>
    </source>
</reference>
<organism evidence="6 7">
    <name type="scientific">Faecalicatena faecalis</name>
    <dbReference type="NCBI Taxonomy" id="2726362"/>
    <lineage>
        <taxon>Bacteria</taxon>
        <taxon>Bacillati</taxon>
        <taxon>Bacillota</taxon>
        <taxon>Clostridia</taxon>
        <taxon>Lachnospirales</taxon>
        <taxon>Lachnospiraceae</taxon>
        <taxon>Faecalicatena</taxon>
    </lineage>
</organism>
<evidence type="ECO:0000256" key="1">
    <source>
        <dbReference type="ARBA" id="ARBA00022448"/>
    </source>
</evidence>
<dbReference type="Pfam" id="PF00005">
    <property type="entry name" value="ABC_tran"/>
    <property type="match status" value="2"/>
</dbReference>
<dbReference type="InterPro" id="IPR050107">
    <property type="entry name" value="ABC_carbohydrate_import_ATPase"/>
</dbReference>
<dbReference type="Proteomes" id="UP000723714">
    <property type="component" value="Unassembled WGS sequence"/>
</dbReference>
<keyword evidence="1" id="KW-0813">Transport</keyword>
<dbReference type="CDD" id="cd03215">
    <property type="entry name" value="ABC_Carb_Monos_II"/>
    <property type="match status" value="1"/>
</dbReference>
<keyword evidence="4 6" id="KW-0067">ATP-binding</keyword>
<evidence type="ECO:0000313" key="7">
    <source>
        <dbReference type="Proteomes" id="UP000723714"/>
    </source>
</evidence>
<evidence type="ECO:0000256" key="4">
    <source>
        <dbReference type="ARBA" id="ARBA00022840"/>
    </source>
</evidence>
<accession>A0ABS6D409</accession>
<proteinExistence type="predicted"/>
<evidence type="ECO:0000259" key="5">
    <source>
        <dbReference type="PROSITE" id="PS50893"/>
    </source>
</evidence>
<dbReference type="InterPro" id="IPR003439">
    <property type="entry name" value="ABC_transporter-like_ATP-bd"/>
</dbReference>
<dbReference type="CDD" id="cd03216">
    <property type="entry name" value="ABC_Carb_Monos_I"/>
    <property type="match status" value="1"/>
</dbReference>
<dbReference type="PANTHER" id="PTHR43790">
    <property type="entry name" value="CARBOHYDRATE TRANSPORT ATP-BINDING PROTEIN MG119-RELATED"/>
    <property type="match status" value="1"/>
</dbReference>
<dbReference type="RefSeq" id="WP_216241388.1">
    <property type="nucleotide sequence ID" value="NZ_JABACJ020000008.1"/>
</dbReference>
<keyword evidence="7" id="KW-1185">Reference proteome</keyword>
<dbReference type="PROSITE" id="PS50893">
    <property type="entry name" value="ABC_TRANSPORTER_2"/>
    <property type="match status" value="2"/>
</dbReference>
<dbReference type="PANTHER" id="PTHR43790:SF9">
    <property type="entry name" value="GALACTOFURANOSE TRANSPORTER ATP-BINDING PROTEIN YTFR"/>
    <property type="match status" value="1"/>
</dbReference>
<feature type="domain" description="ABC transporter" evidence="5">
    <location>
        <begin position="2"/>
        <end position="235"/>
    </location>
</feature>
<protein>
    <submittedName>
        <fullName evidence="6">Sugar ABC transporter ATP-binding protein</fullName>
    </submittedName>
</protein>
<dbReference type="GO" id="GO:0005524">
    <property type="term" value="F:ATP binding"/>
    <property type="evidence" value="ECO:0007669"/>
    <property type="project" value="UniProtKB-KW"/>
</dbReference>
<dbReference type="SMART" id="SM00382">
    <property type="entry name" value="AAA"/>
    <property type="match status" value="2"/>
</dbReference>
<evidence type="ECO:0000313" key="6">
    <source>
        <dbReference type="EMBL" id="MBU3876270.1"/>
    </source>
</evidence>
<gene>
    <name evidence="6" type="ORF">HGO97_010640</name>
</gene>
<feature type="domain" description="ABC transporter" evidence="5">
    <location>
        <begin position="246"/>
        <end position="485"/>
    </location>
</feature>
<name>A0ABS6D409_9FIRM</name>
<keyword evidence="3" id="KW-0547">Nucleotide-binding</keyword>
<evidence type="ECO:0000256" key="3">
    <source>
        <dbReference type="ARBA" id="ARBA00022741"/>
    </source>
</evidence>
<sequence length="488" mass="53263">MLGITKEFPGVKALNNVTLRVKKGTIHAIVGENGAGKSTLMKVLNGVYQAESGEILIAGKKVSITDINKAQNLGISLIFQETNMIPQLSVTENFFLGHVKCKKGGVVDWQGMQEAVKKVFDELGYTINPRCLVSEISAAEKQMVEIARAISKNADIIVMDEPTSSLTSDETERLLDIVRKLKTQGKTIIYISHKLEEIFAISDMISVQRDGEIIDTKPASEMTTEEVIEKMVGRSVQTEYPVRNTTPGEVILKVESVSRKKLVQDVSLELHKGEVLGLAGLVGAGRTEFAETIFGAAKMTEGTILIHGKAVKIRNTKAATRASIGMLTEDRKETGLALKASIKHNIVISNLKGICSAGFWTNSKKENDAAKKYIGQLKIQTPSVNQTAVNLSGGNQQKVIIAKWLFSDVDILIMDEPTRGIDVGAKYEIYCLINELVAQGKSIILISSELPELIGMSDRVIIMHEGRQKGELSKAEMTPEAIMRLAVS</sequence>
<dbReference type="InterPro" id="IPR017871">
    <property type="entry name" value="ABC_transporter-like_CS"/>
</dbReference>
<comment type="caution">
    <text evidence="6">The sequence shown here is derived from an EMBL/GenBank/DDBJ whole genome shotgun (WGS) entry which is preliminary data.</text>
</comment>
<dbReference type="PROSITE" id="PS00211">
    <property type="entry name" value="ABC_TRANSPORTER_1"/>
    <property type="match status" value="1"/>
</dbReference>
<evidence type="ECO:0000256" key="2">
    <source>
        <dbReference type="ARBA" id="ARBA00022737"/>
    </source>
</evidence>
<keyword evidence="2" id="KW-0677">Repeat</keyword>